<organism evidence="1 2">
    <name type="scientific">Candidatus Yanofskybacteria bacterium RIFCSPHIGHO2_01_FULL_44_17</name>
    <dbReference type="NCBI Taxonomy" id="1802668"/>
    <lineage>
        <taxon>Bacteria</taxon>
        <taxon>Candidatus Yanofskyibacteriota</taxon>
    </lineage>
</organism>
<name>A0A1F8EVE0_9BACT</name>
<dbReference type="Proteomes" id="UP000177507">
    <property type="component" value="Unassembled WGS sequence"/>
</dbReference>
<comment type="caution">
    <text evidence="1">The sequence shown here is derived from an EMBL/GenBank/DDBJ whole genome shotgun (WGS) entry which is preliminary data.</text>
</comment>
<dbReference type="STRING" id="1802668.A2831_01200"/>
<dbReference type="AlphaFoldDB" id="A0A1F8EVE0"/>
<sequence>MKSVVICGSQRYKGEIRSFVDKLKALGVGVVFEPNFQRQRTRMLKKKEKDRLLSKSYRIRVPAMVHEHFDRIRKADVCFVYNKEGYLGVNTTLEVGFAHGKNMIIYAFEPEKPPNFGGEICRDILFTEIINTPEELMKRLT</sequence>
<evidence type="ECO:0000313" key="2">
    <source>
        <dbReference type="Proteomes" id="UP000177507"/>
    </source>
</evidence>
<evidence type="ECO:0000313" key="1">
    <source>
        <dbReference type="EMBL" id="OGN04300.1"/>
    </source>
</evidence>
<reference evidence="1 2" key="1">
    <citation type="journal article" date="2016" name="Nat. Commun.">
        <title>Thousands of microbial genomes shed light on interconnected biogeochemical processes in an aquifer system.</title>
        <authorList>
            <person name="Anantharaman K."/>
            <person name="Brown C.T."/>
            <person name="Hug L.A."/>
            <person name="Sharon I."/>
            <person name="Castelle C.J."/>
            <person name="Probst A.J."/>
            <person name="Thomas B.C."/>
            <person name="Singh A."/>
            <person name="Wilkins M.J."/>
            <person name="Karaoz U."/>
            <person name="Brodie E.L."/>
            <person name="Williams K.H."/>
            <person name="Hubbard S.S."/>
            <person name="Banfield J.F."/>
        </authorList>
    </citation>
    <scope>NUCLEOTIDE SEQUENCE [LARGE SCALE GENOMIC DNA]</scope>
</reference>
<accession>A0A1F8EVE0</accession>
<protein>
    <recommendedName>
        <fullName evidence="3">Nucleoside 2-deoxyribosyltransferase</fullName>
    </recommendedName>
</protein>
<proteinExistence type="predicted"/>
<gene>
    <name evidence="1" type="ORF">A2831_01200</name>
</gene>
<dbReference type="EMBL" id="MGJI01000022">
    <property type="protein sequence ID" value="OGN04300.1"/>
    <property type="molecule type" value="Genomic_DNA"/>
</dbReference>
<evidence type="ECO:0008006" key="3">
    <source>
        <dbReference type="Google" id="ProtNLM"/>
    </source>
</evidence>